<dbReference type="InterPro" id="IPR005624">
    <property type="entry name" value="PduO/GlcC-like"/>
</dbReference>
<dbReference type="PIRSF" id="PIRSF008757">
    <property type="entry name" value="UCP008757"/>
    <property type="match status" value="1"/>
</dbReference>
<accession>A0A506UER4</accession>
<dbReference type="OrthoDB" id="9815315at2"/>
<dbReference type="InterPro" id="IPR010371">
    <property type="entry name" value="YBR137W-like"/>
</dbReference>
<proteinExistence type="predicted"/>
<dbReference type="NCBIfam" id="NF002696">
    <property type="entry name" value="PRK02487.1-5"/>
    <property type="match status" value="1"/>
</dbReference>
<evidence type="ECO:0000313" key="2">
    <source>
        <dbReference type="Proteomes" id="UP000318801"/>
    </source>
</evidence>
<dbReference type="Pfam" id="PF03928">
    <property type="entry name" value="HbpS-like"/>
    <property type="match status" value="1"/>
</dbReference>
<name>A0A506UER4_9HYPH</name>
<gene>
    <name evidence="1" type="ORF">FJU08_06920</name>
</gene>
<organism evidence="1 2">
    <name type="scientific">Martelella alba</name>
    <dbReference type="NCBI Taxonomy" id="2590451"/>
    <lineage>
        <taxon>Bacteria</taxon>
        <taxon>Pseudomonadati</taxon>
        <taxon>Pseudomonadota</taxon>
        <taxon>Alphaproteobacteria</taxon>
        <taxon>Hyphomicrobiales</taxon>
        <taxon>Aurantimonadaceae</taxon>
        <taxon>Martelella</taxon>
    </lineage>
</organism>
<reference evidence="1 2" key="1">
    <citation type="submission" date="2019-06" db="EMBL/GenBank/DDBJ databases">
        <authorList>
            <person name="Li M."/>
        </authorList>
    </citation>
    <scope>NUCLEOTIDE SEQUENCE [LARGE SCALE GENOMIC DNA]</scope>
    <source>
        <strain evidence="1 2">BGMRC2036</strain>
    </source>
</reference>
<sequence>MAVAELTEAEVAAQEERLTFSEFTEMTAFEVGCHLVEKARAENAPVVIDIRTPDRTLFHAALPGASPANDIWAMRKSNVVFHFHRASMAIQLMHARKGTVIGPEIGLDPMDYADHGGSFPVRVAGAGVIAAITVSGLASAEDHGMIVSVLEGLEG</sequence>
<protein>
    <submittedName>
        <fullName evidence="1">Heme-degrading domain-containing protein</fullName>
    </submittedName>
</protein>
<dbReference type="InterPro" id="IPR038084">
    <property type="entry name" value="PduO/GlcC-like_sf"/>
</dbReference>
<dbReference type="PANTHER" id="PTHR28255">
    <property type="match status" value="1"/>
</dbReference>
<comment type="caution">
    <text evidence="1">The sequence shown here is derived from an EMBL/GenBank/DDBJ whole genome shotgun (WGS) entry which is preliminary data.</text>
</comment>
<dbReference type="EMBL" id="VHLG01000003">
    <property type="protein sequence ID" value="TPW31484.1"/>
    <property type="molecule type" value="Genomic_DNA"/>
</dbReference>
<dbReference type="SUPFAM" id="SSF143744">
    <property type="entry name" value="GlcG-like"/>
    <property type="match status" value="1"/>
</dbReference>
<evidence type="ECO:0000313" key="1">
    <source>
        <dbReference type="EMBL" id="TPW31484.1"/>
    </source>
</evidence>
<dbReference type="AlphaFoldDB" id="A0A506UER4"/>
<dbReference type="PANTHER" id="PTHR28255:SF1">
    <property type="entry name" value="UPF0303 PROTEIN YBR137W"/>
    <property type="match status" value="1"/>
</dbReference>
<keyword evidence="2" id="KW-1185">Reference proteome</keyword>
<dbReference type="Gene3D" id="3.30.450.150">
    <property type="entry name" value="Haem-degrading domain"/>
    <property type="match status" value="1"/>
</dbReference>
<dbReference type="Proteomes" id="UP000318801">
    <property type="component" value="Unassembled WGS sequence"/>
</dbReference>
<dbReference type="RefSeq" id="WP_141148254.1">
    <property type="nucleotide sequence ID" value="NZ_VHLG01000003.1"/>
</dbReference>